<reference evidence="1 2" key="1">
    <citation type="submission" date="2019-02" db="EMBL/GenBank/DDBJ databases">
        <authorList>
            <person name="Frampton R.A."/>
            <person name="Wojtus J.K."/>
            <person name="Fineran P.C."/>
            <person name="Hendrickson H.L."/>
        </authorList>
    </citation>
    <scope>NUCLEOTIDE SEQUENCE [LARGE SCALE GENOMIC DNA]</scope>
</reference>
<keyword evidence="2" id="KW-1185">Reference proteome</keyword>
<accession>A0A481W5L3</accession>
<dbReference type="Proteomes" id="UP000294134">
    <property type="component" value="Segment"/>
</dbReference>
<evidence type="ECO:0000313" key="1">
    <source>
        <dbReference type="EMBL" id="QBJ02673.1"/>
    </source>
</evidence>
<dbReference type="EMBL" id="MK552327">
    <property type="protein sequence ID" value="QBJ02673.1"/>
    <property type="molecule type" value="Genomic_DNA"/>
</dbReference>
<proteinExistence type="predicted"/>
<organism evidence="1 2">
    <name type="scientific">Pseudomonas phage Psa21</name>
    <dbReference type="NCBI Taxonomy" id="2530023"/>
    <lineage>
        <taxon>Viruses</taxon>
        <taxon>Duplodnaviria</taxon>
        <taxon>Heunggongvirae</taxon>
        <taxon>Uroviricota</taxon>
        <taxon>Caudoviricetes</taxon>
        <taxon>Chimalliviridae</taxon>
        <taxon>Tepukevirus</taxon>
        <taxon>Tepukevirus Psa21</taxon>
    </lineage>
</organism>
<evidence type="ECO:0000313" key="2">
    <source>
        <dbReference type="Proteomes" id="UP000294134"/>
    </source>
</evidence>
<gene>
    <name evidence="1" type="ORF">PSA21_146</name>
</gene>
<protein>
    <submittedName>
        <fullName evidence="1">Uncharacterized protein</fullName>
    </submittedName>
</protein>
<sequence>MNLAQQPRFYRIVVGIGTPDIKYYCGDGVWTSDAASLDIIAVPKIKAVELMTVHGQRLSYELQWVPITHVLVKLGKTWFTVNRNTQQHHRVTMRISFGNGFFIKDMGTIEHCIVFNLSPTYRQSVYFRGQEITRVESDHGEGPVEVTTIFVNEDCEAAAFFHLEKVPHAGDTPADDKSS</sequence>
<name>A0A481W5L3_9CAUD</name>